<dbReference type="SUPFAM" id="SSF158682">
    <property type="entry name" value="TerB-like"/>
    <property type="match status" value="1"/>
</dbReference>
<dbReference type="RefSeq" id="WP_074555425.1">
    <property type="nucleotide sequence ID" value="NZ_CP119563.1"/>
</dbReference>
<reference evidence="2 3" key="1">
    <citation type="submission" date="2016-10" db="EMBL/GenBank/DDBJ databases">
        <authorList>
            <person name="de Groot N.N."/>
        </authorList>
    </citation>
    <scope>NUCLEOTIDE SEQUENCE [LARGE SCALE GENOMIC DNA]</scope>
    <source>
        <strain evidence="3">DSM 938 / 37b4</strain>
    </source>
</reference>
<dbReference type="OrthoDB" id="7862030at2"/>
<proteinExistence type="predicted"/>
<evidence type="ECO:0000313" key="2">
    <source>
        <dbReference type="EMBL" id="SDF80695.1"/>
    </source>
</evidence>
<dbReference type="Gene3D" id="1.10.3680.10">
    <property type="entry name" value="TerB-like"/>
    <property type="match status" value="1"/>
</dbReference>
<dbReference type="InterPro" id="IPR029024">
    <property type="entry name" value="TerB-like"/>
</dbReference>
<feature type="domain" description="Co-chaperone DjlA N-terminal" evidence="1">
    <location>
        <begin position="26"/>
        <end position="139"/>
    </location>
</feature>
<protein>
    <submittedName>
        <fullName evidence="2">Tellurite resistance protein</fullName>
    </submittedName>
</protein>
<dbReference type="Pfam" id="PF05099">
    <property type="entry name" value="TerB"/>
    <property type="match status" value="1"/>
</dbReference>
<accession>A0A1G7P315</accession>
<dbReference type="Proteomes" id="UP000183812">
    <property type="component" value="Unassembled WGS sequence"/>
</dbReference>
<dbReference type="AlphaFoldDB" id="A0A1G7P315"/>
<sequence>MFGKLKEKLSGGASKISGKTDLLEGIAAMAALVSAADGEIEDSEVGAILDALSNHATLSAAFKAPEIEAALNKQLARAKGGMAGKLALKREIAEMKDKNTHDELEMAFVIAIDVSLSDGEMEPAEKKVLDDLGKSLGFSLASYL</sequence>
<dbReference type="InterPro" id="IPR007791">
    <property type="entry name" value="DjlA_N"/>
</dbReference>
<dbReference type="CDD" id="cd07176">
    <property type="entry name" value="terB"/>
    <property type="match status" value="1"/>
</dbReference>
<name>A0A1G7P315_RHOCA</name>
<organism evidence="2 3">
    <name type="scientific">Rhodobacter capsulatus</name>
    <name type="common">Rhodopseudomonas capsulata</name>
    <dbReference type="NCBI Taxonomy" id="1061"/>
    <lineage>
        <taxon>Bacteria</taxon>
        <taxon>Pseudomonadati</taxon>
        <taxon>Pseudomonadota</taxon>
        <taxon>Alphaproteobacteria</taxon>
        <taxon>Rhodobacterales</taxon>
        <taxon>Rhodobacter group</taxon>
        <taxon>Rhodobacter</taxon>
    </lineage>
</organism>
<evidence type="ECO:0000259" key="1">
    <source>
        <dbReference type="Pfam" id="PF05099"/>
    </source>
</evidence>
<evidence type="ECO:0000313" key="3">
    <source>
        <dbReference type="Proteomes" id="UP000183812"/>
    </source>
</evidence>
<dbReference type="EMBL" id="FNAY01000017">
    <property type="protein sequence ID" value="SDF80695.1"/>
    <property type="molecule type" value="Genomic_DNA"/>
</dbReference>
<gene>
    <name evidence="2" type="ORF">SAMN04244550_02892</name>
</gene>